<dbReference type="PROSITE" id="PS51808">
    <property type="entry name" value="CHCH"/>
    <property type="match status" value="1"/>
</dbReference>
<dbReference type="AlphaFoldDB" id="A0A061I2G6"/>
<dbReference type="GO" id="GO:0045944">
    <property type="term" value="P:positive regulation of transcription by RNA polymerase II"/>
    <property type="evidence" value="ECO:0007669"/>
    <property type="project" value="TreeGrafter"/>
</dbReference>
<feature type="region of interest" description="Disordered" evidence="1">
    <location>
        <begin position="1"/>
        <end position="25"/>
    </location>
</feature>
<evidence type="ECO:0000256" key="1">
    <source>
        <dbReference type="SAM" id="MobiDB-lite"/>
    </source>
</evidence>
<protein>
    <submittedName>
        <fullName evidence="2">Coiled-coil-helix-coiled-coil-helix domain-containing protein 2</fullName>
    </submittedName>
</protein>
<reference evidence="3" key="1">
    <citation type="journal article" date="2013" name="Nat. Biotechnol.">
        <title>Chinese hamster genome sequenced from sorted chromosomes.</title>
        <authorList>
            <person name="Brinkrolf K."/>
            <person name="Rupp O."/>
            <person name="Laux H."/>
            <person name="Kollin F."/>
            <person name="Ernst W."/>
            <person name="Linke B."/>
            <person name="Kofler R."/>
            <person name="Romand S."/>
            <person name="Hesse F."/>
            <person name="Budach W.E."/>
            <person name="Galosy S."/>
            <person name="Muller D."/>
            <person name="Noll T."/>
            <person name="Wienberg J."/>
            <person name="Jostock T."/>
            <person name="Leonard M."/>
            <person name="Grillari J."/>
            <person name="Tauch A."/>
            <person name="Goesmann A."/>
            <person name="Helk B."/>
            <person name="Mott J.E."/>
            <person name="Puhler A."/>
            <person name="Borth N."/>
        </authorList>
    </citation>
    <scope>NUCLEOTIDE SEQUENCE [LARGE SCALE GENOMIC DNA]</scope>
    <source>
        <strain evidence="3">17A/GY</strain>
    </source>
</reference>
<organism evidence="2 3">
    <name type="scientific">Cricetulus griseus</name>
    <name type="common">Chinese hamster</name>
    <name type="synonym">Cricetulus barabensis griseus</name>
    <dbReference type="NCBI Taxonomy" id="10029"/>
    <lineage>
        <taxon>Eukaryota</taxon>
        <taxon>Metazoa</taxon>
        <taxon>Chordata</taxon>
        <taxon>Craniata</taxon>
        <taxon>Vertebrata</taxon>
        <taxon>Euteleostomi</taxon>
        <taxon>Mammalia</taxon>
        <taxon>Eutheria</taxon>
        <taxon>Euarchontoglires</taxon>
        <taxon>Glires</taxon>
        <taxon>Rodentia</taxon>
        <taxon>Myomorpha</taxon>
        <taxon>Muroidea</taxon>
        <taxon>Cricetidae</taxon>
        <taxon>Cricetinae</taxon>
        <taxon>Cricetulus</taxon>
    </lineage>
</organism>
<name>A0A061I2G6_CRIGR</name>
<dbReference type="EMBL" id="KE680376">
    <property type="protein sequence ID" value="ERE72574.1"/>
    <property type="molecule type" value="Genomic_DNA"/>
</dbReference>
<accession>A0A061I2G6</accession>
<evidence type="ECO:0000313" key="3">
    <source>
        <dbReference type="Proteomes" id="UP000030759"/>
    </source>
</evidence>
<dbReference type="PANTHER" id="PTHR13523:SF3">
    <property type="entry name" value="COILED-COIL-HELIX-COILED-COIL-HELIX DOMAIN-CONTAINING PROTEIN 2-RELATED"/>
    <property type="match status" value="1"/>
</dbReference>
<dbReference type="PANTHER" id="PTHR13523">
    <property type="entry name" value="COILED-COIL-HELIX-COILED-COIL-HELIX DOMAIN CONTAINING 2/NUR77"/>
    <property type="match status" value="1"/>
</dbReference>
<evidence type="ECO:0000313" key="2">
    <source>
        <dbReference type="EMBL" id="ERE72574.1"/>
    </source>
</evidence>
<dbReference type="GO" id="GO:0005739">
    <property type="term" value="C:mitochondrion"/>
    <property type="evidence" value="ECO:0007669"/>
    <property type="project" value="TreeGrafter"/>
</dbReference>
<sequence>MLPEAQPPAAAAPSVVGSPAAAPSHPGLMAQMATMQLVWLWALSAVGHTLGHAITGGFSGGGSAEPTRPDITCQEPQGTQLLDQQGGPCSLEIQQFLECAHDVRLCKGFNEVLRQCRIANGLI</sequence>
<dbReference type="GO" id="GO:0007005">
    <property type="term" value="P:mitochondrion organization"/>
    <property type="evidence" value="ECO:0007669"/>
    <property type="project" value="InterPro"/>
</dbReference>
<proteinExistence type="predicted"/>
<dbReference type="GO" id="GO:0043565">
    <property type="term" value="F:sequence-specific DNA binding"/>
    <property type="evidence" value="ECO:0007669"/>
    <property type="project" value="TreeGrafter"/>
</dbReference>
<gene>
    <name evidence="2" type="ORF">H671_5g14911</name>
</gene>
<dbReference type="GO" id="GO:0005634">
    <property type="term" value="C:nucleus"/>
    <property type="evidence" value="ECO:0007669"/>
    <property type="project" value="TreeGrafter"/>
</dbReference>
<dbReference type="Proteomes" id="UP000030759">
    <property type="component" value="Unassembled WGS sequence"/>
</dbReference>
<dbReference type="InterPro" id="IPR055304">
    <property type="entry name" value="CHCHD2/10-like"/>
</dbReference>